<proteinExistence type="predicted"/>
<sequence length="363" mass="38962">MATTAKAKKATTKVTKKTTKTVNKSTSVAKKINNSLITASKDAIDTTVKNGEKWQKLASKLVKKSETVREAQVNMVFDTAEAVKTQVNDGAKRMMNLVGYDASAVEKALNYATNNPVAKKVKGIAVEVQEKVAKNPMVKKAEKTAEDFKTMGKAKYNEVKGEVLSKASKLVNKTEDKLEEVQKDLKKEAKKATKKGAKTNPKTTTKAIKAKGAAKVKSVKATTKAKATKVKANVEAKVAAKTVTPAKAKKEVAKKVAEVKETGAAKVKAVKTATKVAVKTVAKDDLKLIYGIGPKTEIALNDAGIKTYANMAKLEVKELTAILEKAEVAAPTTDANDWIRQAEVAVKDGAKGLETWVARYRTA</sequence>
<dbReference type="EMBL" id="JBHTBN010000003">
    <property type="protein sequence ID" value="MFC7357524.1"/>
    <property type="molecule type" value="Genomic_DNA"/>
</dbReference>
<reference evidence="3" key="1">
    <citation type="journal article" date="2019" name="Int. J. Syst. Evol. Microbiol.">
        <title>The Global Catalogue of Microorganisms (GCM) 10K type strain sequencing project: providing services to taxonomists for standard genome sequencing and annotation.</title>
        <authorList>
            <consortium name="The Broad Institute Genomics Platform"/>
            <consortium name="The Broad Institute Genome Sequencing Center for Infectious Disease"/>
            <person name="Wu L."/>
            <person name="Ma J."/>
        </authorList>
    </citation>
    <scope>NUCLEOTIDE SEQUENCE [LARGE SCALE GENOMIC DNA]</scope>
    <source>
        <strain evidence="3">CGMCC 1.16306</strain>
    </source>
</reference>
<protein>
    <submittedName>
        <fullName evidence="2">Uncharacterized protein</fullName>
    </submittedName>
</protein>
<accession>A0ABW2MRL5</accession>
<keyword evidence="3" id="KW-1185">Reference proteome</keyword>
<keyword evidence="1" id="KW-0175">Coiled coil</keyword>
<comment type="caution">
    <text evidence="2">The sequence shown here is derived from an EMBL/GenBank/DDBJ whole genome shotgun (WGS) entry which is preliminary data.</text>
</comment>
<evidence type="ECO:0000256" key="1">
    <source>
        <dbReference type="SAM" id="Coils"/>
    </source>
</evidence>
<evidence type="ECO:0000313" key="2">
    <source>
        <dbReference type="EMBL" id="MFC7357524.1"/>
    </source>
</evidence>
<name>A0ABW2MRL5_9FLAO</name>
<gene>
    <name evidence="2" type="ORF">ACFQO1_07480</name>
</gene>
<evidence type="ECO:0000313" key="3">
    <source>
        <dbReference type="Proteomes" id="UP001596415"/>
    </source>
</evidence>
<dbReference type="Gene3D" id="1.10.150.20">
    <property type="entry name" value="5' to 3' exonuclease, C-terminal subdomain"/>
    <property type="match status" value="1"/>
</dbReference>
<organism evidence="2 3">
    <name type="scientific">Jejudonia soesokkakensis</name>
    <dbReference type="NCBI Taxonomy" id="1323432"/>
    <lineage>
        <taxon>Bacteria</taxon>
        <taxon>Pseudomonadati</taxon>
        <taxon>Bacteroidota</taxon>
        <taxon>Flavobacteriia</taxon>
        <taxon>Flavobacteriales</taxon>
        <taxon>Flavobacteriaceae</taxon>
        <taxon>Jejudonia</taxon>
    </lineage>
</organism>
<dbReference type="Proteomes" id="UP001596415">
    <property type="component" value="Unassembled WGS sequence"/>
</dbReference>
<dbReference type="RefSeq" id="WP_380217370.1">
    <property type="nucleotide sequence ID" value="NZ_JBHTBN010000003.1"/>
</dbReference>
<feature type="coiled-coil region" evidence="1">
    <location>
        <begin position="164"/>
        <end position="195"/>
    </location>
</feature>